<evidence type="ECO:0008006" key="3">
    <source>
        <dbReference type="Google" id="ProtNLM"/>
    </source>
</evidence>
<gene>
    <name evidence="1" type="ORF">WFZ86_19420</name>
</gene>
<dbReference type="EMBL" id="JBCGDP010000034">
    <property type="protein sequence ID" value="MEM0578681.1"/>
    <property type="molecule type" value="Genomic_DNA"/>
</dbReference>
<sequence>MNLEMFKEKLLSLKPNLNDLLSEGYSQEGALQILNNEYILKSKKIQTQYDSILLDFLHNYNLEFFSIRNISFDDILRNVNGYLLVGGFDGGYFGLDENTGRIYIIYADEINNISTLFVENELQFFEILLILAEYSSRGSEGEIEKYVERCENVCPLGNYDSFF</sequence>
<evidence type="ECO:0000313" key="2">
    <source>
        <dbReference type="Proteomes" id="UP001468798"/>
    </source>
</evidence>
<dbReference type="Proteomes" id="UP001468798">
    <property type="component" value="Unassembled WGS sequence"/>
</dbReference>
<reference evidence="1 2" key="1">
    <citation type="submission" date="2024-03" db="EMBL/GenBank/DDBJ databases">
        <title>Two novel species of the genus Flavobacterium exhibiting potentially degradation of complex polysaccharides.</title>
        <authorList>
            <person name="Lian X."/>
        </authorList>
    </citation>
    <scope>NUCLEOTIDE SEQUENCE [LARGE SCALE GENOMIC DNA]</scope>
    <source>
        <strain evidence="1 2">N6</strain>
    </source>
</reference>
<comment type="caution">
    <text evidence="1">The sequence shown here is derived from an EMBL/GenBank/DDBJ whole genome shotgun (WGS) entry which is preliminary data.</text>
</comment>
<dbReference type="RefSeq" id="WP_342693487.1">
    <property type="nucleotide sequence ID" value="NZ_JBCGDP010000034.1"/>
</dbReference>
<protein>
    <recommendedName>
        <fullName evidence="3">SMI1/KNR4 family protein</fullName>
    </recommendedName>
</protein>
<organism evidence="1 2">
    <name type="scientific">Flavobacterium polysaccharolyticum</name>
    <dbReference type="NCBI Taxonomy" id="3133148"/>
    <lineage>
        <taxon>Bacteria</taxon>
        <taxon>Pseudomonadati</taxon>
        <taxon>Bacteroidota</taxon>
        <taxon>Flavobacteriia</taxon>
        <taxon>Flavobacteriales</taxon>
        <taxon>Flavobacteriaceae</taxon>
        <taxon>Flavobacterium</taxon>
    </lineage>
</organism>
<accession>A0ABU9NTI6</accession>
<name>A0ABU9NTI6_9FLAO</name>
<proteinExistence type="predicted"/>
<evidence type="ECO:0000313" key="1">
    <source>
        <dbReference type="EMBL" id="MEM0578681.1"/>
    </source>
</evidence>
<keyword evidence="2" id="KW-1185">Reference proteome</keyword>